<comment type="caution">
    <text evidence="3">The sequence shown here is derived from an EMBL/GenBank/DDBJ whole genome shotgun (WGS) entry which is preliminary data.</text>
</comment>
<name>A0A7Y0EGR4_9CLOT</name>
<reference evidence="3 4" key="1">
    <citation type="submission" date="2020-04" db="EMBL/GenBank/DDBJ databases">
        <authorList>
            <person name="Doyle D.A."/>
        </authorList>
    </citation>
    <scope>NUCLEOTIDE SEQUENCE [LARGE SCALE GENOMIC DNA]</scope>
    <source>
        <strain evidence="3 4">P21</strain>
    </source>
</reference>
<evidence type="ECO:0000313" key="3">
    <source>
        <dbReference type="EMBL" id="NMM63189.1"/>
    </source>
</evidence>
<gene>
    <name evidence="3" type="ORF">HBE96_10865</name>
</gene>
<dbReference type="SMART" id="SM00460">
    <property type="entry name" value="TGc"/>
    <property type="match status" value="1"/>
</dbReference>
<dbReference type="PANTHER" id="PTHR33490">
    <property type="entry name" value="BLR5614 PROTEIN-RELATED"/>
    <property type="match status" value="1"/>
</dbReference>
<reference evidence="3 4" key="2">
    <citation type="submission" date="2020-06" db="EMBL/GenBank/DDBJ databases">
        <title>Complete Genome Sequence of Clostridium muelleri sp. nov. P21T, an Acid-Alcohol Producing Acetogen Isolated from Old Hay.</title>
        <authorList>
            <person name="Duncan K.E."/>
            <person name="Tanner R.S."/>
        </authorList>
    </citation>
    <scope>NUCLEOTIDE SEQUENCE [LARGE SCALE GENOMIC DNA]</scope>
    <source>
        <strain evidence="3 4">P21</strain>
    </source>
</reference>
<dbReference type="EMBL" id="JABBNI010000019">
    <property type="protein sequence ID" value="NMM63189.1"/>
    <property type="molecule type" value="Genomic_DNA"/>
</dbReference>
<feature type="transmembrane region" description="Helical" evidence="1">
    <location>
        <begin position="151"/>
        <end position="168"/>
    </location>
</feature>
<proteinExistence type="predicted"/>
<feature type="transmembrane region" description="Helical" evidence="1">
    <location>
        <begin position="40"/>
        <end position="58"/>
    </location>
</feature>
<dbReference type="SUPFAM" id="SSF54001">
    <property type="entry name" value="Cysteine proteinases"/>
    <property type="match status" value="1"/>
</dbReference>
<dbReference type="InterPro" id="IPR038765">
    <property type="entry name" value="Papain-like_cys_pep_sf"/>
</dbReference>
<feature type="domain" description="Transglutaminase-like" evidence="2">
    <location>
        <begin position="307"/>
        <end position="369"/>
    </location>
</feature>
<keyword evidence="1" id="KW-0812">Transmembrane</keyword>
<evidence type="ECO:0000259" key="2">
    <source>
        <dbReference type="SMART" id="SM00460"/>
    </source>
</evidence>
<dbReference type="InterPro" id="IPR002931">
    <property type="entry name" value="Transglutaminase-like"/>
</dbReference>
<organism evidence="3 4">
    <name type="scientific">Clostridium muellerianum</name>
    <dbReference type="NCBI Taxonomy" id="2716538"/>
    <lineage>
        <taxon>Bacteria</taxon>
        <taxon>Bacillati</taxon>
        <taxon>Bacillota</taxon>
        <taxon>Clostridia</taxon>
        <taxon>Eubacteriales</taxon>
        <taxon>Clostridiaceae</taxon>
        <taxon>Clostridium</taxon>
    </lineage>
</organism>
<evidence type="ECO:0000313" key="4">
    <source>
        <dbReference type="Proteomes" id="UP000537131"/>
    </source>
</evidence>
<keyword evidence="1" id="KW-0472">Membrane</keyword>
<dbReference type="PANTHER" id="PTHR33490:SF3">
    <property type="entry name" value="CONSERVED INTEGRAL MEMBRANE PROTEIN"/>
    <property type="match status" value="1"/>
</dbReference>
<dbReference type="Proteomes" id="UP000537131">
    <property type="component" value="Unassembled WGS sequence"/>
</dbReference>
<dbReference type="Pfam" id="PF01841">
    <property type="entry name" value="Transglut_core"/>
    <property type="match status" value="1"/>
</dbReference>
<sequence>MLGMNINMVTLMLGLVFLYPLLKGFLFKFSSHNLKTDINEINRSISFIISMFLGIYFGRKVFIQHDSGIYQKIYRSIPVDILKYIESNNLIIYALIIPIIILIIYKIIKVCLDLMSYLTVYPMLDAIERFLRSKGNFFKRLTGVIFQLPKAVCYLLLVTFVLNILSIFSTNKNLNRYLETSKPYNAICKEAVIPITNSSIAKKLPNIINNSFKIVIKQGETKETTPGRINSEEKAVVYYNGVTLDQGVKSDSEINKFAKDLASKDDTTIGKARILYNWVGSNIAYDHDKANKVLNNDFNVQSGAIHTFNTKKGICFDYACLYVAMCRANGIKTRLITGEGFNGVSWVSHAWNQVYVPEQDKWINVDPTFYKGGNYFNNRRFQVDHKNAQIAGEW</sequence>
<dbReference type="Gene3D" id="3.10.620.30">
    <property type="match status" value="1"/>
</dbReference>
<keyword evidence="4" id="KW-1185">Reference proteome</keyword>
<accession>A0A7Y0EGR4</accession>
<evidence type="ECO:0000256" key="1">
    <source>
        <dbReference type="SAM" id="Phobius"/>
    </source>
</evidence>
<dbReference type="AlphaFoldDB" id="A0A7Y0EGR4"/>
<keyword evidence="1" id="KW-1133">Transmembrane helix</keyword>
<feature type="transmembrane region" description="Helical" evidence="1">
    <location>
        <begin position="90"/>
        <end position="108"/>
    </location>
</feature>
<protein>
    <submittedName>
        <fullName evidence="3">Transglutaminase domain-containing protein</fullName>
    </submittedName>
</protein>